<dbReference type="AlphaFoldDB" id="A0A1Y6HPB1"/>
<keyword evidence="4 6" id="KW-1133">Transmembrane helix</keyword>
<dbReference type="InterPro" id="IPR001123">
    <property type="entry name" value="LeuE-type"/>
</dbReference>
<feature type="transmembrane region" description="Helical" evidence="6">
    <location>
        <begin position="152"/>
        <end position="173"/>
    </location>
</feature>
<dbReference type="PANTHER" id="PTHR30086:SF20">
    <property type="entry name" value="ARGININE EXPORTER PROTEIN ARGO-RELATED"/>
    <property type="match status" value="1"/>
</dbReference>
<dbReference type="GO" id="GO:0015171">
    <property type="term" value="F:amino acid transmembrane transporter activity"/>
    <property type="evidence" value="ECO:0007669"/>
    <property type="project" value="TreeGrafter"/>
</dbReference>
<dbReference type="eggNOG" id="COG1280">
    <property type="taxonomic scope" value="Bacteria"/>
</dbReference>
<dbReference type="GO" id="GO:0005886">
    <property type="term" value="C:plasma membrane"/>
    <property type="evidence" value="ECO:0007669"/>
    <property type="project" value="UniProtKB-SubCell"/>
</dbReference>
<feature type="transmembrane region" description="Helical" evidence="6">
    <location>
        <begin position="45"/>
        <end position="70"/>
    </location>
</feature>
<dbReference type="GeneID" id="61892766"/>
<evidence type="ECO:0000313" key="7">
    <source>
        <dbReference type="EMBL" id="SMR04976.1"/>
    </source>
</evidence>
<evidence type="ECO:0000313" key="8">
    <source>
        <dbReference type="Proteomes" id="UP000195953"/>
    </source>
</evidence>
<dbReference type="RefSeq" id="WP_002808268.1">
    <property type="nucleotide sequence ID" value="NZ_CP016830.1"/>
</dbReference>
<evidence type="ECO:0000256" key="4">
    <source>
        <dbReference type="ARBA" id="ARBA00022989"/>
    </source>
</evidence>
<dbReference type="STRING" id="48664.BER92_18025"/>
<feature type="transmembrane region" description="Helical" evidence="6">
    <location>
        <begin position="82"/>
        <end position="103"/>
    </location>
</feature>
<organism evidence="7 8">
    <name type="scientific">Xanthomonas fragariae</name>
    <dbReference type="NCBI Taxonomy" id="48664"/>
    <lineage>
        <taxon>Bacteria</taxon>
        <taxon>Pseudomonadati</taxon>
        <taxon>Pseudomonadota</taxon>
        <taxon>Gammaproteobacteria</taxon>
        <taxon>Lysobacterales</taxon>
        <taxon>Lysobacteraceae</taxon>
        <taxon>Xanthomonas</taxon>
    </lineage>
</organism>
<keyword evidence="2" id="KW-1003">Cell membrane</keyword>
<sequence>MPAKYIWPRCHRQDSCSADVQEIFLLIQANTQSHIFKFMDIKLTVLFAIAFTCAVAVPGPNVAFAIAQALKHGIKIIAPCSFGFGLATAIHAAVAFSGIGLVIQECPLILNYLRWIGAIYLTYLALVAFFYKPGQRGVQVMDSGPWKIFADTLLVALTNPKGWLATLLTYPSFISPRFSYVQQAITLSLAGMVISFFIYGGYMLLAQKARSIFDNEYKINLFTGFIYAIVAAFLAII</sequence>
<feature type="transmembrane region" description="Helical" evidence="6">
    <location>
        <begin position="185"/>
        <end position="205"/>
    </location>
</feature>
<comment type="subcellular location">
    <subcellularLocation>
        <location evidence="1">Cell membrane</location>
        <topology evidence="1">Multi-pass membrane protein</topology>
    </subcellularLocation>
</comment>
<accession>A0A1Y6HPB1</accession>
<evidence type="ECO:0000256" key="6">
    <source>
        <dbReference type="SAM" id="Phobius"/>
    </source>
</evidence>
<evidence type="ECO:0000256" key="5">
    <source>
        <dbReference type="ARBA" id="ARBA00023136"/>
    </source>
</evidence>
<proteinExistence type="predicted"/>
<dbReference type="PANTHER" id="PTHR30086">
    <property type="entry name" value="ARGININE EXPORTER PROTEIN ARGO"/>
    <property type="match status" value="1"/>
</dbReference>
<keyword evidence="5 6" id="KW-0472">Membrane</keyword>
<dbReference type="Proteomes" id="UP000195953">
    <property type="component" value="Chromosome 1"/>
</dbReference>
<keyword evidence="3 6" id="KW-0812">Transmembrane</keyword>
<reference evidence="7 8" key="1">
    <citation type="submission" date="2017-05" db="EMBL/GenBank/DDBJ databases">
        <authorList>
            <person name="Song R."/>
            <person name="Chenine A.L."/>
            <person name="Ruprecht R.M."/>
        </authorList>
    </citation>
    <scope>NUCLEOTIDE SEQUENCE [LARGE SCALE GENOMIC DNA]</scope>
    <source>
        <strain evidence="7">PD5205</strain>
    </source>
</reference>
<evidence type="ECO:0000256" key="3">
    <source>
        <dbReference type="ARBA" id="ARBA00022692"/>
    </source>
</evidence>
<gene>
    <name evidence="7" type="ORF">PD5205_03704</name>
</gene>
<evidence type="ECO:0000256" key="1">
    <source>
        <dbReference type="ARBA" id="ARBA00004651"/>
    </source>
</evidence>
<dbReference type="EMBL" id="LT853885">
    <property type="protein sequence ID" value="SMR04976.1"/>
    <property type="molecule type" value="Genomic_DNA"/>
</dbReference>
<protein>
    <submittedName>
        <fullName evidence="7">Threonine efflux protein</fullName>
    </submittedName>
</protein>
<evidence type="ECO:0000256" key="2">
    <source>
        <dbReference type="ARBA" id="ARBA00022475"/>
    </source>
</evidence>
<feature type="transmembrane region" description="Helical" evidence="6">
    <location>
        <begin position="109"/>
        <end position="131"/>
    </location>
</feature>
<feature type="transmembrane region" description="Helical" evidence="6">
    <location>
        <begin position="217"/>
        <end position="236"/>
    </location>
</feature>
<dbReference type="Pfam" id="PF01810">
    <property type="entry name" value="LysE"/>
    <property type="match status" value="1"/>
</dbReference>
<name>A0A1Y6HPB1_9XANT</name>